<evidence type="ECO:0000313" key="6">
    <source>
        <dbReference type="EMBL" id="EDO25357.1"/>
    </source>
</evidence>
<dbReference type="GO" id="GO:0003677">
    <property type="term" value="F:DNA binding"/>
    <property type="evidence" value="ECO:0007669"/>
    <property type="project" value="UniProtKB-KW"/>
</dbReference>
<dbReference type="InterPro" id="IPR036390">
    <property type="entry name" value="WH_DNA-bd_sf"/>
</dbReference>
<dbReference type="GO" id="GO:0003700">
    <property type="term" value="F:DNA-binding transcription factor activity"/>
    <property type="evidence" value="ECO:0007669"/>
    <property type="project" value="InterPro"/>
</dbReference>
<evidence type="ECO:0000256" key="4">
    <source>
        <dbReference type="ARBA" id="ARBA00023163"/>
    </source>
</evidence>
<name>A8DWQ3_NEMVE</name>
<reference evidence="6 7" key="1">
    <citation type="journal article" date="2007" name="Science">
        <title>Sea anemone genome reveals ancestral eumetazoan gene repertoire and genomic organization.</title>
        <authorList>
            <person name="Putnam N.H."/>
            <person name="Srivastava M."/>
            <person name="Hellsten U."/>
            <person name="Dirks B."/>
            <person name="Chapman J."/>
            <person name="Salamov A."/>
            <person name="Terry A."/>
            <person name="Shapiro H."/>
            <person name="Lindquist E."/>
            <person name="Kapitonov V.V."/>
            <person name="Jurka J."/>
            <person name="Genikhovich G."/>
            <person name="Grigoriev I.V."/>
            <person name="Lucas S.M."/>
            <person name="Steele R.E."/>
            <person name="Finnerty J.R."/>
            <person name="Technau U."/>
            <person name="Martindale M.Q."/>
            <person name="Rokhsar D.S."/>
        </authorList>
    </citation>
    <scope>NUCLEOTIDE SEQUENCE [LARGE SCALE GENOMIC DNA]</scope>
    <source>
        <strain evidence="7">CH2 X CH6</strain>
    </source>
</reference>
<dbReference type="Pfam" id="PF00126">
    <property type="entry name" value="HTH_1"/>
    <property type="match status" value="1"/>
</dbReference>
<dbReference type="AlphaFoldDB" id="A8DWQ3"/>
<dbReference type="PANTHER" id="PTHR30537">
    <property type="entry name" value="HTH-TYPE TRANSCRIPTIONAL REGULATOR"/>
    <property type="match status" value="1"/>
</dbReference>
<dbReference type="SUPFAM" id="SSF46785">
    <property type="entry name" value="Winged helix' DNA-binding domain"/>
    <property type="match status" value="1"/>
</dbReference>
<dbReference type="SUPFAM" id="SSF53850">
    <property type="entry name" value="Periplasmic binding protein-like II"/>
    <property type="match status" value="1"/>
</dbReference>
<dbReference type="PhylomeDB" id="A8DWQ3"/>
<dbReference type="KEGG" id="nve:5495601"/>
<feature type="domain" description="HTH lysR-type" evidence="5">
    <location>
        <begin position="8"/>
        <end position="65"/>
    </location>
</feature>
<dbReference type="InParanoid" id="A8DWQ3"/>
<protein>
    <recommendedName>
        <fullName evidence="5">HTH lysR-type domain-containing protein</fullName>
    </recommendedName>
</protein>
<dbReference type="Gene3D" id="1.10.10.10">
    <property type="entry name" value="Winged helix-like DNA-binding domain superfamily/Winged helix DNA-binding domain"/>
    <property type="match status" value="1"/>
</dbReference>
<accession>A8DWQ3</accession>
<feature type="non-terminal residue" evidence="6">
    <location>
        <position position="169"/>
    </location>
</feature>
<sequence>MFKSIEGVSLDVLRVFESAARQLSFTAAASELGTSQPAISQQIKRLEQQLTTRLFDRVYRGIVLTDAGELLLRYVQDGLQSLDAGLLAVTAQQQHEVLQVATDFAFAAYWLMPRLQRFHQLHPEVDVSLITSERDQGALSAEIDVAINFGDGRFKNAEAQLMFREEVFP</sequence>
<dbReference type="HOGENOM" id="CLU_039613_37_3_1"/>
<evidence type="ECO:0000256" key="2">
    <source>
        <dbReference type="ARBA" id="ARBA00023015"/>
    </source>
</evidence>
<dbReference type="FunFam" id="1.10.10.10:FF:000001">
    <property type="entry name" value="LysR family transcriptional regulator"/>
    <property type="match status" value="1"/>
</dbReference>
<dbReference type="OMA" id="MFREEVF"/>
<dbReference type="Proteomes" id="UP000001593">
    <property type="component" value="Unassembled WGS sequence"/>
</dbReference>
<comment type="similarity">
    <text evidence="1">Belongs to the LysR transcriptional regulatory family.</text>
</comment>
<dbReference type="PROSITE" id="PS50931">
    <property type="entry name" value="HTH_LYSR"/>
    <property type="match status" value="1"/>
</dbReference>
<dbReference type="InterPro" id="IPR058163">
    <property type="entry name" value="LysR-type_TF_proteobact-type"/>
</dbReference>
<dbReference type="Pfam" id="PF03466">
    <property type="entry name" value="LysR_substrate"/>
    <property type="match status" value="1"/>
</dbReference>
<keyword evidence="4" id="KW-0804">Transcription</keyword>
<keyword evidence="3" id="KW-0238">DNA-binding</keyword>
<organism evidence="6 7">
    <name type="scientific">Nematostella vectensis</name>
    <name type="common">Starlet sea anemone</name>
    <dbReference type="NCBI Taxonomy" id="45351"/>
    <lineage>
        <taxon>Eukaryota</taxon>
        <taxon>Metazoa</taxon>
        <taxon>Cnidaria</taxon>
        <taxon>Anthozoa</taxon>
        <taxon>Hexacorallia</taxon>
        <taxon>Actiniaria</taxon>
        <taxon>Edwardsiidae</taxon>
        <taxon>Nematostella</taxon>
    </lineage>
</organism>
<keyword evidence="7" id="KW-1185">Reference proteome</keyword>
<dbReference type="EMBL" id="DS480041">
    <property type="protein sequence ID" value="EDO25357.1"/>
    <property type="molecule type" value="Genomic_DNA"/>
</dbReference>
<proteinExistence type="inferred from homology"/>
<evidence type="ECO:0000259" key="5">
    <source>
        <dbReference type="PROSITE" id="PS50931"/>
    </source>
</evidence>
<evidence type="ECO:0000256" key="1">
    <source>
        <dbReference type="ARBA" id="ARBA00009437"/>
    </source>
</evidence>
<dbReference type="Gene3D" id="3.40.190.10">
    <property type="entry name" value="Periplasmic binding protein-like II"/>
    <property type="match status" value="1"/>
</dbReference>
<dbReference type="InterPro" id="IPR036388">
    <property type="entry name" value="WH-like_DNA-bd_sf"/>
</dbReference>
<dbReference type="InterPro" id="IPR005119">
    <property type="entry name" value="LysR_subst-bd"/>
</dbReference>
<dbReference type="InterPro" id="IPR000847">
    <property type="entry name" value="LysR_HTH_N"/>
</dbReference>
<dbReference type="PRINTS" id="PR00039">
    <property type="entry name" value="HTHLYSR"/>
</dbReference>
<evidence type="ECO:0000256" key="3">
    <source>
        <dbReference type="ARBA" id="ARBA00023125"/>
    </source>
</evidence>
<keyword evidence="2" id="KW-0805">Transcription regulation</keyword>
<dbReference type="PANTHER" id="PTHR30537:SF26">
    <property type="entry name" value="GLYCINE CLEAVAGE SYSTEM TRANSCRIPTIONAL ACTIVATOR"/>
    <property type="match status" value="1"/>
</dbReference>
<gene>
    <name evidence="6" type="ORF">NEMVEDRAFT_v1g226064</name>
</gene>
<evidence type="ECO:0000313" key="7">
    <source>
        <dbReference type="Proteomes" id="UP000001593"/>
    </source>
</evidence>